<dbReference type="PROSITE" id="PS00122">
    <property type="entry name" value="CARBOXYLESTERASE_B_1"/>
    <property type="match status" value="1"/>
</dbReference>
<proteinExistence type="inferred from homology"/>
<evidence type="ECO:0000256" key="1">
    <source>
        <dbReference type="ARBA" id="ARBA00005964"/>
    </source>
</evidence>
<dbReference type="AlphaFoldDB" id="A0A1M7RLV9"/>
<keyword evidence="6" id="KW-1185">Reference proteome</keyword>
<keyword evidence="2 3" id="KW-0378">Hydrolase</keyword>
<comment type="similarity">
    <text evidence="1 3">Belongs to the type-B carboxylesterase/lipase family.</text>
</comment>
<evidence type="ECO:0000313" key="6">
    <source>
        <dbReference type="Proteomes" id="UP000184440"/>
    </source>
</evidence>
<dbReference type="RefSeq" id="WP_084742269.1">
    <property type="nucleotide sequence ID" value="NZ_FRCS01000022.1"/>
</dbReference>
<dbReference type="GO" id="GO:0016787">
    <property type="term" value="F:hydrolase activity"/>
    <property type="evidence" value="ECO:0007669"/>
    <property type="project" value="UniProtKB-KW"/>
</dbReference>
<name>A0A1M7RLV9_9ACTN</name>
<evidence type="ECO:0000256" key="2">
    <source>
        <dbReference type="ARBA" id="ARBA00022801"/>
    </source>
</evidence>
<gene>
    <name evidence="5" type="ORF">SAMN05443668_12253</name>
</gene>
<dbReference type="InterPro" id="IPR050309">
    <property type="entry name" value="Type-B_Carboxylest/Lipase"/>
</dbReference>
<dbReference type="PANTHER" id="PTHR11559">
    <property type="entry name" value="CARBOXYLESTERASE"/>
    <property type="match status" value="1"/>
</dbReference>
<organism evidence="5 6">
    <name type="scientific">Cryptosporangium aurantiacum</name>
    <dbReference type="NCBI Taxonomy" id="134849"/>
    <lineage>
        <taxon>Bacteria</taxon>
        <taxon>Bacillati</taxon>
        <taxon>Actinomycetota</taxon>
        <taxon>Actinomycetes</taxon>
        <taxon>Cryptosporangiales</taxon>
        <taxon>Cryptosporangiaceae</taxon>
        <taxon>Cryptosporangium</taxon>
    </lineage>
</organism>
<evidence type="ECO:0000313" key="5">
    <source>
        <dbReference type="EMBL" id="SHN47315.1"/>
    </source>
</evidence>
<dbReference type="Gene3D" id="3.40.50.1820">
    <property type="entry name" value="alpha/beta hydrolase"/>
    <property type="match status" value="2"/>
</dbReference>
<dbReference type="EMBL" id="FRCS01000022">
    <property type="protein sequence ID" value="SHN47315.1"/>
    <property type="molecule type" value="Genomic_DNA"/>
</dbReference>
<protein>
    <recommendedName>
        <fullName evidence="3">Carboxylic ester hydrolase</fullName>
        <ecNumber evidence="3">3.1.1.-</ecNumber>
    </recommendedName>
</protein>
<dbReference type="InterPro" id="IPR002018">
    <property type="entry name" value="CarbesteraseB"/>
</dbReference>
<dbReference type="InterPro" id="IPR019826">
    <property type="entry name" value="Carboxylesterase_B_AS"/>
</dbReference>
<dbReference type="SUPFAM" id="SSF53474">
    <property type="entry name" value="alpha/beta-Hydrolases"/>
    <property type="match status" value="1"/>
</dbReference>
<reference evidence="5 6" key="1">
    <citation type="submission" date="2016-11" db="EMBL/GenBank/DDBJ databases">
        <authorList>
            <person name="Jaros S."/>
            <person name="Januszkiewicz K."/>
            <person name="Wedrychowicz H."/>
        </authorList>
    </citation>
    <scope>NUCLEOTIDE SEQUENCE [LARGE SCALE GENOMIC DNA]</scope>
    <source>
        <strain evidence="5 6">DSM 46144</strain>
    </source>
</reference>
<dbReference type="Pfam" id="PF00135">
    <property type="entry name" value="COesterase"/>
    <property type="match status" value="1"/>
</dbReference>
<dbReference type="OrthoDB" id="4308422at2"/>
<feature type="domain" description="Carboxylesterase type B" evidence="4">
    <location>
        <begin position="15"/>
        <end position="325"/>
    </location>
</feature>
<sequence>MSSRPPGAAIVAEPPAGPVRGRVRSGVAVFRAIPYAAPPTGNLRFRAPQPPSVWTDVRDATHPGPAAPQGESMLVGLLGPDPAPQSEAGCLTLNVYRPEGAASLPVLVWLHGGGFRTGRAGGPRQDAHALARRGPMVVVTLNYRLGPLGSLYTPGLAGDGSAEDRGEANVALLDQAAALRWVAANIAAFGGDPDRLTVGGHSAGALSAVALACAPPSGVRIRRLILQSAPLEDLATPAEATTYAKAFVARLGIDGDELGRLRALPAEALVDAAAALPERFRTASLVVAGAAGLPHPPHDPAARLPTGLELLAGTVRDEAAAFLPPGAPAEHRAAVTEGLFTAPLDQLCERIGAEGGTSYRYRFDWCPPTVPGGYPAGHGVDTPFLLGDAAAWSAAPMLAGVPAADVEALRAAIGDAVARFVCVGHPGGGWCPWTPGDAAVHRVDLTASPVV</sequence>
<evidence type="ECO:0000259" key="4">
    <source>
        <dbReference type="Pfam" id="PF00135"/>
    </source>
</evidence>
<dbReference type="Proteomes" id="UP000184440">
    <property type="component" value="Unassembled WGS sequence"/>
</dbReference>
<dbReference type="STRING" id="134849.SAMN05443668_12253"/>
<dbReference type="EC" id="3.1.1.-" evidence="3"/>
<dbReference type="InterPro" id="IPR029058">
    <property type="entry name" value="AB_hydrolase_fold"/>
</dbReference>
<accession>A0A1M7RLV9</accession>
<evidence type="ECO:0000256" key="3">
    <source>
        <dbReference type="RuleBase" id="RU361235"/>
    </source>
</evidence>